<dbReference type="InterPro" id="IPR029756">
    <property type="entry name" value="MTH1187/YkoF-like"/>
</dbReference>
<organism evidence="2 3">
    <name type="scientific">Gilvimarinus japonicus</name>
    <dbReference type="NCBI Taxonomy" id="1796469"/>
    <lineage>
        <taxon>Bacteria</taxon>
        <taxon>Pseudomonadati</taxon>
        <taxon>Pseudomonadota</taxon>
        <taxon>Gammaproteobacteria</taxon>
        <taxon>Cellvibrionales</taxon>
        <taxon>Cellvibrionaceae</taxon>
        <taxon>Gilvimarinus</taxon>
    </lineage>
</organism>
<evidence type="ECO:0000259" key="1">
    <source>
        <dbReference type="Pfam" id="PF07615"/>
    </source>
</evidence>
<dbReference type="Proteomes" id="UP001595548">
    <property type="component" value="Unassembled WGS sequence"/>
</dbReference>
<evidence type="ECO:0000313" key="3">
    <source>
        <dbReference type="Proteomes" id="UP001595548"/>
    </source>
</evidence>
<gene>
    <name evidence="2" type="ORF">ACFOEB_02095</name>
</gene>
<dbReference type="EMBL" id="JBHRTL010000003">
    <property type="protein sequence ID" value="MFC3153976.1"/>
    <property type="molecule type" value="Genomic_DNA"/>
</dbReference>
<dbReference type="SUPFAM" id="SSF89957">
    <property type="entry name" value="MTH1187/YkoF-like"/>
    <property type="match status" value="1"/>
</dbReference>
<keyword evidence="3" id="KW-1185">Reference proteome</keyword>
<reference evidence="3" key="1">
    <citation type="journal article" date="2019" name="Int. J. Syst. Evol. Microbiol.">
        <title>The Global Catalogue of Microorganisms (GCM) 10K type strain sequencing project: providing services to taxonomists for standard genome sequencing and annotation.</title>
        <authorList>
            <consortium name="The Broad Institute Genomics Platform"/>
            <consortium name="The Broad Institute Genome Sequencing Center for Infectious Disease"/>
            <person name="Wu L."/>
            <person name="Ma J."/>
        </authorList>
    </citation>
    <scope>NUCLEOTIDE SEQUENCE [LARGE SCALE GENOMIC DNA]</scope>
    <source>
        <strain evidence="3">KCTC 52141</strain>
    </source>
</reference>
<evidence type="ECO:0000313" key="2">
    <source>
        <dbReference type="EMBL" id="MFC3153976.1"/>
    </source>
</evidence>
<protein>
    <submittedName>
        <fullName evidence="2">YkoF family thiamine/hydroxymethylpyrimidine-binding protein</fullName>
    </submittedName>
</protein>
<sequence length="87" mass="9905">MQLSVELSMYPFNGDYLPPIEGFIAWLNQQPDIRLQTVATCTIITGDYERVMDVLRDGFKHSMEQHGKAVFVAKFLPGFEALPEQDV</sequence>
<dbReference type="Pfam" id="PF07615">
    <property type="entry name" value="Ykof"/>
    <property type="match status" value="1"/>
</dbReference>
<dbReference type="Gene3D" id="3.30.70.930">
    <property type="match status" value="1"/>
</dbReference>
<comment type="caution">
    <text evidence="2">The sequence shown here is derived from an EMBL/GenBank/DDBJ whole genome shotgun (WGS) entry which is preliminary data.</text>
</comment>
<dbReference type="InterPro" id="IPR011522">
    <property type="entry name" value="Thiamin/HMP-bd_put_YkoF"/>
</dbReference>
<dbReference type="RefSeq" id="WP_339617392.1">
    <property type="nucleotide sequence ID" value="NZ_AP031500.1"/>
</dbReference>
<feature type="domain" description="Thiamin/hydroxymethyl pyrimidine-binding YkoF putative" evidence="1">
    <location>
        <begin position="5"/>
        <end position="66"/>
    </location>
</feature>
<accession>A0ABV7HM98</accession>
<name>A0ABV7HM98_9GAMM</name>
<proteinExistence type="predicted"/>